<name>A0A5K3EP01_MESCO</name>
<feature type="compositionally biased region" description="Polar residues" evidence="1">
    <location>
        <begin position="21"/>
        <end position="32"/>
    </location>
</feature>
<dbReference type="AlphaFoldDB" id="A0A5K3EP01"/>
<feature type="region of interest" description="Disordered" evidence="1">
    <location>
        <begin position="1"/>
        <end position="32"/>
    </location>
</feature>
<reference evidence="2" key="1">
    <citation type="submission" date="2019-11" db="UniProtKB">
        <authorList>
            <consortium name="WormBaseParasite"/>
        </authorList>
    </citation>
    <scope>IDENTIFICATION</scope>
</reference>
<protein>
    <submittedName>
        <fullName evidence="2">Uncharacterized protein</fullName>
    </submittedName>
</protein>
<accession>A0A5K3EP01</accession>
<evidence type="ECO:0000256" key="1">
    <source>
        <dbReference type="SAM" id="MobiDB-lite"/>
    </source>
</evidence>
<proteinExistence type="predicted"/>
<sequence length="58" mass="6713">MPLERGETQNWLRPGGPTCLRPNSTSHHTKPHQNTLHYINEHFEPHGKDIVNPIPFFS</sequence>
<organism evidence="2">
    <name type="scientific">Mesocestoides corti</name>
    <name type="common">Flatworm</name>
    <dbReference type="NCBI Taxonomy" id="53468"/>
    <lineage>
        <taxon>Eukaryota</taxon>
        <taxon>Metazoa</taxon>
        <taxon>Spiralia</taxon>
        <taxon>Lophotrochozoa</taxon>
        <taxon>Platyhelminthes</taxon>
        <taxon>Cestoda</taxon>
        <taxon>Eucestoda</taxon>
        <taxon>Cyclophyllidea</taxon>
        <taxon>Mesocestoididae</taxon>
        <taxon>Mesocestoides</taxon>
    </lineage>
</organism>
<evidence type="ECO:0000313" key="2">
    <source>
        <dbReference type="WBParaSite" id="MCU_001980-RA"/>
    </source>
</evidence>
<dbReference type="WBParaSite" id="MCU_001980-RA">
    <property type="protein sequence ID" value="MCU_001980-RA"/>
    <property type="gene ID" value="MCU_001980"/>
</dbReference>